<proteinExistence type="predicted"/>
<feature type="compositionally biased region" description="Basic and acidic residues" evidence="1">
    <location>
        <begin position="40"/>
        <end position="60"/>
    </location>
</feature>
<feature type="region of interest" description="Disordered" evidence="1">
    <location>
        <begin position="85"/>
        <end position="113"/>
    </location>
</feature>
<evidence type="ECO:0000259" key="3">
    <source>
        <dbReference type="Pfam" id="PF20777"/>
    </source>
</evidence>
<reference evidence="5" key="2">
    <citation type="journal article" date="2023" name="IMA Fungus">
        <title>Comparative genomic study of the Penicillium genus elucidates a diverse pangenome and 15 lateral gene transfer events.</title>
        <authorList>
            <person name="Petersen C."/>
            <person name="Sorensen T."/>
            <person name="Nielsen M.R."/>
            <person name="Sondergaard T.E."/>
            <person name="Sorensen J.L."/>
            <person name="Fitzpatrick D.A."/>
            <person name="Frisvad J.C."/>
            <person name="Nielsen K.L."/>
        </authorList>
    </citation>
    <scope>NUCLEOTIDE SEQUENCE</scope>
    <source>
        <strain evidence="5">IBT 34128</strain>
    </source>
</reference>
<feature type="region of interest" description="Disordered" evidence="1">
    <location>
        <begin position="671"/>
        <end position="698"/>
    </location>
</feature>
<dbReference type="AlphaFoldDB" id="A0A9W9JX06"/>
<name>A0A9W9JX06_9EURO</name>
<comment type="caution">
    <text evidence="5">The sequence shown here is derived from an EMBL/GenBank/DDBJ whole genome shotgun (WGS) entry which is preliminary data.</text>
</comment>
<feature type="domain" description="SLS1 C-terminal" evidence="4">
    <location>
        <begin position="424"/>
        <end position="781"/>
    </location>
</feature>
<dbReference type="InterPro" id="IPR048401">
    <property type="entry name" value="SLS1_C"/>
</dbReference>
<keyword evidence="6" id="KW-1185">Reference proteome</keyword>
<evidence type="ECO:0000313" key="6">
    <source>
        <dbReference type="Proteomes" id="UP001141434"/>
    </source>
</evidence>
<dbReference type="Proteomes" id="UP001141434">
    <property type="component" value="Unassembled WGS sequence"/>
</dbReference>
<dbReference type="Pfam" id="PF20778">
    <property type="entry name" value="SLS1_C"/>
    <property type="match status" value="1"/>
</dbReference>
<evidence type="ECO:0000259" key="2">
    <source>
        <dbReference type="Pfam" id="PF20776"/>
    </source>
</evidence>
<evidence type="ECO:0000313" key="5">
    <source>
        <dbReference type="EMBL" id="KAJ5084585.1"/>
    </source>
</evidence>
<gene>
    <name evidence="5" type="ORF">NUU61_009164</name>
</gene>
<protein>
    <recommendedName>
        <fullName evidence="7">Respiratory complex assembly protein Rmp1</fullName>
    </recommendedName>
</protein>
<dbReference type="InterPro" id="IPR048400">
    <property type="entry name" value="SLS1_N"/>
</dbReference>
<dbReference type="Pfam" id="PF20776">
    <property type="entry name" value="SLS1_N"/>
    <property type="match status" value="1"/>
</dbReference>
<evidence type="ECO:0000259" key="4">
    <source>
        <dbReference type="Pfam" id="PF20778"/>
    </source>
</evidence>
<sequence>MLRRPSRSALGPLRFHSLSCRRSLPPWHRAFPRLQSTSSADHEPAHDPETQDDHAPDRRSRFTSRNSGEKFELEVDSLGKPGEIIVVPHSPRRRIPQPKSQVSTLETAEEDTQKSTLLSMLDDLESEQLIPSESSVKERIEHCRRSYQPKERLSATEWENIRFDLEFSFTYRQLVDYIENYMGDASILEPGAWKPGLSTLVDANALSKERITERSAADQVSGDITGRISKTKYSKSLRGKALLAERILRDCWHMSVTDEIGQLEFQMPSQFISLLLHAGQFSLAEVANLHDVRIDTTHSLGLVKVTGKQVNCEPVRDIILDAASRIQKEDVGLGPHAHKSGSGQPFTPYFLEWVNKTYGVVIQHEASGTPKKILYLAENKSGADDARRTLNLAIYETAFTPIPFSTYVPASQPASTYNFSLEANASWYRRQKPWFRWAMSSAQSAEAEEIETPLFENHQTRLSDQLLKLLRDVPTAKPIPQEGANIHESVTAAVGRCLFMQKSSFEEMTLSASQLGKMILPRAFTTDIPRMSVFIDSLSPTSPRDKLQSHHIRLTPPAIHAGVFPELDIEVTVNPTRNASRLGNGVEVRSVKAILTTNSVDYLLPENGLDLRFTRTVSRELLDTSSESPSHHEMVQSIKQSLRDLFAHGHRGPVPVPAFCQVSLPTDIFASPDSANHNASMTKKDTSDESLESTEPETNTTVEYMLPPLRDIRATTSQQYDFDGRPLNYRFYESGPFLAAHTTEVSLGMGIPRDEPVLENDSSPGPLDQEFHSFYTDACDLAFQIHRTRAEN</sequence>
<accession>A0A9W9JX06</accession>
<feature type="region of interest" description="Disordered" evidence="1">
    <location>
        <begin position="31"/>
        <end position="72"/>
    </location>
</feature>
<dbReference type="GeneID" id="81398858"/>
<feature type="domain" description="SLS1 second KH" evidence="3">
    <location>
        <begin position="331"/>
        <end position="393"/>
    </location>
</feature>
<feature type="domain" description="SLS1 N-terminal" evidence="2">
    <location>
        <begin position="131"/>
        <end position="256"/>
    </location>
</feature>
<dbReference type="RefSeq" id="XP_056507982.1">
    <property type="nucleotide sequence ID" value="XM_056659689.1"/>
</dbReference>
<evidence type="ECO:0000256" key="1">
    <source>
        <dbReference type="SAM" id="MobiDB-lite"/>
    </source>
</evidence>
<reference evidence="5" key="1">
    <citation type="submission" date="2022-11" db="EMBL/GenBank/DDBJ databases">
        <authorList>
            <person name="Petersen C."/>
        </authorList>
    </citation>
    <scope>NUCLEOTIDE SEQUENCE</scope>
    <source>
        <strain evidence="5">IBT 34128</strain>
    </source>
</reference>
<organism evidence="5 6">
    <name type="scientific">Penicillium alfredii</name>
    <dbReference type="NCBI Taxonomy" id="1506179"/>
    <lineage>
        <taxon>Eukaryota</taxon>
        <taxon>Fungi</taxon>
        <taxon>Dikarya</taxon>
        <taxon>Ascomycota</taxon>
        <taxon>Pezizomycotina</taxon>
        <taxon>Eurotiomycetes</taxon>
        <taxon>Eurotiomycetidae</taxon>
        <taxon>Eurotiales</taxon>
        <taxon>Aspergillaceae</taxon>
        <taxon>Penicillium</taxon>
    </lineage>
</organism>
<dbReference type="EMBL" id="JAPMSZ010000011">
    <property type="protein sequence ID" value="KAJ5084585.1"/>
    <property type="molecule type" value="Genomic_DNA"/>
</dbReference>
<dbReference type="Pfam" id="PF20777">
    <property type="entry name" value="KH_SLS1_2"/>
    <property type="match status" value="1"/>
</dbReference>
<evidence type="ECO:0008006" key="7">
    <source>
        <dbReference type="Google" id="ProtNLM"/>
    </source>
</evidence>
<dbReference type="InterPro" id="IPR048748">
    <property type="entry name" value="SLS1_KH2"/>
</dbReference>
<dbReference type="OrthoDB" id="5392646at2759"/>